<evidence type="ECO:0000313" key="1">
    <source>
        <dbReference type="EMBL" id="TQV93459.1"/>
    </source>
</evidence>
<name>A0A545UVG3_9HYPO</name>
<dbReference type="AlphaFoldDB" id="A0A545UVG3"/>
<dbReference type="Proteomes" id="UP000315783">
    <property type="component" value="Unassembled WGS sequence"/>
</dbReference>
<reference evidence="1 2" key="1">
    <citation type="journal article" date="2019" name="Appl. Microbiol. Biotechnol.">
        <title>Genome sequence of Isaria javanica and comparative genome analysis insights into family S53 peptidase evolution in fungal entomopathogens.</title>
        <authorList>
            <person name="Lin R."/>
            <person name="Zhang X."/>
            <person name="Xin B."/>
            <person name="Zou M."/>
            <person name="Gao Y."/>
            <person name="Qin F."/>
            <person name="Hu Q."/>
            <person name="Xie B."/>
            <person name="Cheng X."/>
        </authorList>
    </citation>
    <scope>NUCLEOTIDE SEQUENCE [LARGE SCALE GENOMIC DNA]</scope>
    <source>
        <strain evidence="1 2">IJ1G</strain>
    </source>
</reference>
<comment type="caution">
    <text evidence="1">The sequence shown here is derived from an EMBL/GenBank/DDBJ whole genome shotgun (WGS) entry which is preliminary data.</text>
</comment>
<sequence length="288" mass="31571">MAYQPSSAANRRPNKKFVMAEKRLGFNGGRAKSQALRHIDPPKPSSLPGCSGCGTSTQVSWDSTESWEYTDRVYTTTTQTAATSLCLAETWIDKETLQIWITYHGLYPRLGNRKGAVLTRNPDLPDKQRPGMWRTRQPARVDGLKSTRSGHRDYRRTRRLFPPTFAMTFKHLLCGLLLVRLVEHHHPSNPPSAAETCAGDAGGDGAGGDGAGGSLNISCFLQPFSVPQSRAKGSLPETREGSRRHGCYRLSKWRDSGPSTRGIPAWLGLGKLVLPMSIVEGVPSNSGR</sequence>
<keyword evidence="2" id="KW-1185">Reference proteome</keyword>
<organism evidence="1 2">
    <name type="scientific">Cordyceps javanica</name>
    <dbReference type="NCBI Taxonomy" id="43265"/>
    <lineage>
        <taxon>Eukaryota</taxon>
        <taxon>Fungi</taxon>
        <taxon>Dikarya</taxon>
        <taxon>Ascomycota</taxon>
        <taxon>Pezizomycotina</taxon>
        <taxon>Sordariomycetes</taxon>
        <taxon>Hypocreomycetidae</taxon>
        <taxon>Hypocreales</taxon>
        <taxon>Cordycipitaceae</taxon>
        <taxon>Cordyceps</taxon>
    </lineage>
</organism>
<gene>
    <name evidence="1" type="ORF">IF1G_08037</name>
</gene>
<evidence type="ECO:0000313" key="2">
    <source>
        <dbReference type="Proteomes" id="UP000315783"/>
    </source>
</evidence>
<proteinExistence type="predicted"/>
<accession>A0A545UVG3</accession>
<dbReference type="EMBL" id="SPUK01000012">
    <property type="protein sequence ID" value="TQV93459.1"/>
    <property type="molecule type" value="Genomic_DNA"/>
</dbReference>
<protein>
    <submittedName>
        <fullName evidence="1">Uncharacterized protein</fullName>
    </submittedName>
</protein>